<evidence type="ECO:0000313" key="4">
    <source>
        <dbReference type="EMBL" id="GIQ80918.1"/>
    </source>
</evidence>
<dbReference type="EMBL" id="BDIP01000269">
    <property type="protein sequence ID" value="GIQ80918.1"/>
    <property type="molecule type" value="Genomic_DNA"/>
</dbReference>
<dbReference type="Gene3D" id="2.130.10.10">
    <property type="entry name" value="YVTN repeat-like/Quinoprotein amine dehydrogenase"/>
    <property type="match status" value="1"/>
</dbReference>
<reference evidence="4 5" key="1">
    <citation type="journal article" date="2018" name="PLoS ONE">
        <title>The draft genome of Kipferlia bialata reveals reductive genome evolution in fornicate parasites.</title>
        <authorList>
            <person name="Tanifuji G."/>
            <person name="Takabayashi S."/>
            <person name="Kume K."/>
            <person name="Takagi M."/>
            <person name="Nakayama T."/>
            <person name="Kamikawa R."/>
            <person name="Inagaki Y."/>
            <person name="Hashimoto T."/>
        </authorList>
    </citation>
    <scope>NUCLEOTIDE SEQUENCE [LARGE SCALE GENOMIC DNA]</scope>
    <source>
        <strain evidence="4">NY0173</strain>
    </source>
</reference>
<feature type="repeat" description="WD" evidence="3">
    <location>
        <begin position="210"/>
        <end position="241"/>
    </location>
</feature>
<evidence type="ECO:0000313" key="5">
    <source>
        <dbReference type="Proteomes" id="UP000265618"/>
    </source>
</evidence>
<dbReference type="GO" id="GO:0030126">
    <property type="term" value="C:COPI vesicle coat"/>
    <property type="evidence" value="ECO:0007669"/>
    <property type="project" value="TreeGrafter"/>
</dbReference>
<dbReference type="PANTHER" id="PTHR19876">
    <property type="entry name" value="COATOMER"/>
    <property type="match status" value="1"/>
</dbReference>
<gene>
    <name evidence="4" type="ORF">KIPB_001798</name>
</gene>
<dbReference type="InterPro" id="IPR015943">
    <property type="entry name" value="WD40/YVTN_repeat-like_dom_sf"/>
</dbReference>
<accession>A0A9K3CRA8</accession>
<evidence type="ECO:0000256" key="2">
    <source>
        <dbReference type="ARBA" id="ARBA00022737"/>
    </source>
</evidence>
<evidence type="ECO:0000256" key="3">
    <source>
        <dbReference type="PROSITE-ProRule" id="PRU00221"/>
    </source>
</evidence>
<dbReference type="SMART" id="SM00320">
    <property type="entry name" value="WD40"/>
    <property type="match status" value="5"/>
</dbReference>
<dbReference type="GO" id="GO:0006888">
    <property type="term" value="P:endoplasmic reticulum to Golgi vesicle-mediated transport"/>
    <property type="evidence" value="ECO:0007669"/>
    <property type="project" value="TreeGrafter"/>
</dbReference>
<dbReference type="CDD" id="cd00200">
    <property type="entry name" value="WD40"/>
    <property type="match status" value="1"/>
</dbReference>
<dbReference type="InterPro" id="IPR001680">
    <property type="entry name" value="WD40_rpt"/>
</dbReference>
<dbReference type="SUPFAM" id="SSF50978">
    <property type="entry name" value="WD40 repeat-like"/>
    <property type="match status" value="1"/>
</dbReference>
<keyword evidence="2" id="KW-0677">Repeat</keyword>
<feature type="repeat" description="WD" evidence="3">
    <location>
        <begin position="17"/>
        <end position="51"/>
    </location>
</feature>
<feature type="repeat" description="WD" evidence="3">
    <location>
        <begin position="52"/>
        <end position="93"/>
    </location>
</feature>
<feature type="repeat" description="WD" evidence="3">
    <location>
        <begin position="94"/>
        <end position="130"/>
    </location>
</feature>
<dbReference type="AlphaFoldDB" id="A0A9K3CRA8"/>
<dbReference type="PROSITE" id="PS00678">
    <property type="entry name" value="WD_REPEATS_1"/>
    <property type="match status" value="1"/>
</dbReference>
<dbReference type="InterPro" id="IPR020472">
    <property type="entry name" value="WD40_PAC1"/>
</dbReference>
<name>A0A9K3CRA8_9EUKA</name>
<dbReference type="InterPro" id="IPR036322">
    <property type="entry name" value="WD40_repeat_dom_sf"/>
</dbReference>
<feature type="repeat" description="WD" evidence="3">
    <location>
        <begin position="162"/>
        <end position="194"/>
    </location>
</feature>
<dbReference type="PANTHER" id="PTHR19876:SF1">
    <property type="entry name" value="COATOMER SUBUNIT ALPHA"/>
    <property type="match status" value="1"/>
</dbReference>
<keyword evidence="1 3" id="KW-0853">WD repeat</keyword>
<dbReference type="InterPro" id="IPR050844">
    <property type="entry name" value="Coatomer_complex_subunit"/>
</dbReference>
<proteinExistence type="predicted"/>
<sequence length="600" mass="66736">MVLHFYVNIVHFSYLTLRAIAFHPSQPLFASGGDDTLIKVWSLETNKCVFTLKGHTDYIRTLEFHPVEPWLLSASDDNTARVWNWQSRSRIADLVGHAYYVMCARFHPDPTQLLVATASLDMSVRVWDIKHVKGSHLKTNLQRVVQQVLTLPLAIVTKHTEGQGHTNGVNWVCWHPDDHKVLCSAADDGSVKIWRYSGSDVKTLVPVSTLHGHTGNVSCALFTHRNTIISGGEDGRIRFYEAKKRVFIDQKRISGRVWVIAEHPTRNIVAAGHDGGFFTFNTHRERPAYEVAPDGHTVHYVHHNKLCKQDLLSPTATTSGSEHVVCTLGKRVAGQNAFGKGKMVIYPKGMSSSTGAGAPFPLSLSYHDGADQTFDVYYSAESSDAGIPSLSPVLHVTRSLSAYLATPSTVTTLLRDPRLSPEQRQASEKTVTIAGGCRRLLEGPPGHVMCVYDNRIDLVHTQHAEAGVEAVPVHSCRVPFTARRVAWRPDYKRVAVMSKHSIHIMDETLKTVSVSRQQVRIKGGFWCSASGEREAGGALPKKDLDPASRTLFVYCTLTHVKYILPRRGDTMTTQEDGCFTAINRPIYPVALLGSRFWYID</sequence>
<dbReference type="GO" id="GO:0006890">
    <property type="term" value="P:retrograde vesicle-mediated transport, Golgi to endoplasmic reticulum"/>
    <property type="evidence" value="ECO:0007669"/>
    <property type="project" value="TreeGrafter"/>
</dbReference>
<protein>
    <submittedName>
        <fullName evidence="4">Uncharacterized protein</fullName>
    </submittedName>
</protein>
<dbReference type="GO" id="GO:0006891">
    <property type="term" value="P:intra-Golgi vesicle-mediated transport"/>
    <property type="evidence" value="ECO:0007669"/>
    <property type="project" value="TreeGrafter"/>
</dbReference>
<comment type="caution">
    <text evidence="4">The sequence shown here is derived from an EMBL/GenBank/DDBJ whole genome shotgun (WGS) entry which is preliminary data.</text>
</comment>
<evidence type="ECO:0000256" key="1">
    <source>
        <dbReference type="ARBA" id="ARBA00022574"/>
    </source>
</evidence>
<organism evidence="4 5">
    <name type="scientific">Kipferlia bialata</name>
    <dbReference type="NCBI Taxonomy" id="797122"/>
    <lineage>
        <taxon>Eukaryota</taxon>
        <taxon>Metamonada</taxon>
        <taxon>Carpediemonas-like organisms</taxon>
        <taxon>Kipferlia</taxon>
    </lineage>
</organism>
<feature type="non-terminal residue" evidence="4">
    <location>
        <position position="1"/>
    </location>
</feature>
<dbReference type="InterPro" id="IPR019775">
    <property type="entry name" value="WD40_repeat_CS"/>
</dbReference>
<dbReference type="Proteomes" id="UP000265618">
    <property type="component" value="Unassembled WGS sequence"/>
</dbReference>
<dbReference type="GO" id="GO:0006886">
    <property type="term" value="P:intracellular protein transport"/>
    <property type="evidence" value="ECO:0007669"/>
    <property type="project" value="TreeGrafter"/>
</dbReference>
<dbReference type="OrthoDB" id="10261470at2759"/>
<dbReference type="PROSITE" id="PS50294">
    <property type="entry name" value="WD_REPEATS_REGION"/>
    <property type="match status" value="3"/>
</dbReference>
<dbReference type="PRINTS" id="PR00320">
    <property type="entry name" value="GPROTEINBRPT"/>
</dbReference>
<dbReference type="Pfam" id="PF00400">
    <property type="entry name" value="WD40"/>
    <property type="match status" value="5"/>
</dbReference>
<keyword evidence="5" id="KW-1185">Reference proteome</keyword>
<dbReference type="PROSITE" id="PS50082">
    <property type="entry name" value="WD_REPEATS_2"/>
    <property type="match status" value="5"/>
</dbReference>